<dbReference type="Gene3D" id="3.10.450.50">
    <property type="match status" value="1"/>
</dbReference>
<dbReference type="AlphaFoldDB" id="A0A931IJ50"/>
<reference evidence="2" key="1">
    <citation type="submission" date="2020-11" db="EMBL/GenBank/DDBJ databases">
        <title>Nocardia NEAU-351.nov., a novel actinomycete isolated from the cow dung.</title>
        <authorList>
            <person name="Zhang X."/>
        </authorList>
    </citation>
    <scope>NUCLEOTIDE SEQUENCE</scope>
    <source>
        <strain evidence="2">NEAU-351</strain>
    </source>
</reference>
<sequence>MTDVDVVARFCTATQAGDVNAVMDTLASDAELISPLAGRSAFRGHDDLRALFSALLPALSGSTWRHRVREANTAVVVADARVLGVRVGDAMLIECGRDGRIQRLTPHVRPWLGLTSLAVALGPKLLRHPALICRAFRPH</sequence>
<dbReference type="SUPFAM" id="SSF54427">
    <property type="entry name" value="NTF2-like"/>
    <property type="match status" value="1"/>
</dbReference>
<evidence type="ECO:0000313" key="2">
    <source>
        <dbReference type="EMBL" id="MBH0781558.1"/>
    </source>
</evidence>
<comment type="caution">
    <text evidence="2">The sequence shown here is derived from an EMBL/GenBank/DDBJ whole genome shotgun (WGS) entry which is preliminary data.</text>
</comment>
<evidence type="ECO:0000313" key="3">
    <source>
        <dbReference type="Proteomes" id="UP000655751"/>
    </source>
</evidence>
<evidence type="ECO:0000259" key="1">
    <source>
        <dbReference type="Pfam" id="PF12680"/>
    </source>
</evidence>
<dbReference type="RefSeq" id="WP_196153845.1">
    <property type="nucleotide sequence ID" value="NZ_JADMLG010000026.1"/>
</dbReference>
<accession>A0A931IJ50</accession>
<organism evidence="2 3">
    <name type="scientific">Nocardia bovistercoris</name>
    <dbReference type="NCBI Taxonomy" id="2785916"/>
    <lineage>
        <taxon>Bacteria</taxon>
        <taxon>Bacillati</taxon>
        <taxon>Actinomycetota</taxon>
        <taxon>Actinomycetes</taxon>
        <taxon>Mycobacteriales</taxon>
        <taxon>Nocardiaceae</taxon>
        <taxon>Nocardia</taxon>
    </lineage>
</organism>
<dbReference type="EMBL" id="JADMLG010000026">
    <property type="protein sequence ID" value="MBH0781558.1"/>
    <property type="molecule type" value="Genomic_DNA"/>
</dbReference>
<gene>
    <name evidence="2" type="ORF">IT779_35335</name>
</gene>
<name>A0A931IJ50_9NOCA</name>
<feature type="domain" description="SnoaL-like" evidence="1">
    <location>
        <begin position="7"/>
        <end position="101"/>
    </location>
</feature>
<dbReference type="Proteomes" id="UP000655751">
    <property type="component" value="Unassembled WGS sequence"/>
</dbReference>
<keyword evidence="3" id="KW-1185">Reference proteome</keyword>
<proteinExistence type="predicted"/>
<dbReference type="InterPro" id="IPR037401">
    <property type="entry name" value="SnoaL-like"/>
</dbReference>
<protein>
    <submittedName>
        <fullName evidence="2">Nuclear transport factor 2 family protein</fullName>
    </submittedName>
</protein>
<dbReference type="Pfam" id="PF12680">
    <property type="entry name" value="SnoaL_2"/>
    <property type="match status" value="1"/>
</dbReference>
<dbReference type="InterPro" id="IPR032710">
    <property type="entry name" value="NTF2-like_dom_sf"/>
</dbReference>